<evidence type="ECO:0000313" key="2">
    <source>
        <dbReference type="EMBL" id="HAD0181067.1"/>
    </source>
</evidence>
<keyword evidence="1" id="KW-0812">Transmembrane</keyword>
<reference evidence="2" key="1">
    <citation type="journal article" date="2018" name="Genome Biol.">
        <title>SKESA: strategic k-mer extension for scrupulous assemblies.</title>
        <authorList>
            <person name="Souvorov A."/>
            <person name="Agarwala R."/>
            <person name="Lipman D.J."/>
        </authorList>
    </citation>
    <scope>NUCLEOTIDE SEQUENCE</scope>
    <source>
        <strain evidence="2">CO122</strain>
    </source>
</reference>
<keyword evidence="1" id="KW-0472">Membrane</keyword>
<comment type="caution">
    <text evidence="2">The sequence shown here is derived from an EMBL/GenBank/DDBJ whole genome shotgun (WGS) entry which is preliminary data.</text>
</comment>
<keyword evidence="1" id="KW-1133">Transmembrane helix</keyword>
<sequence length="119" mass="12894">MLSFLYLFLVVAGVVALGIIPAEKNKLKNLIAILIGIFGIAYIMGVFTDHYGAISHETVKSGLPWFAAFVGYAVTAIIYLMCASKQQTSFNLLIVFLLSITGGITSLVLFFVTDILLTL</sequence>
<feature type="transmembrane region" description="Helical" evidence="1">
    <location>
        <begin position="63"/>
        <end position="83"/>
    </location>
</feature>
<feature type="transmembrane region" description="Helical" evidence="1">
    <location>
        <begin position="6"/>
        <end position="23"/>
    </location>
</feature>
<evidence type="ECO:0000256" key="1">
    <source>
        <dbReference type="SAM" id="Phobius"/>
    </source>
</evidence>
<accession>A0A707WWI5</accession>
<protein>
    <submittedName>
        <fullName evidence="2">Uncharacterized protein</fullName>
    </submittedName>
</protein>
<organism evidence="2">
    <name type="scientific">Salmonella typhimurium</name>
    <dbReference type="NCBI Taxonomy" id="90371"/>
    <lineage>
        <taxon>Bacteria</taxon>
        <taxon>Pseudomonadati</taxon>
        <taxon>Pseudomonadota</taxon>
        <taxon>Gammaproteobacteria</taxon>
        <taxon>Enterobacterales</taxon>
        <taxon>Enterobacteriaceae</taxon>
        <taxon>Salmonella</taxon>
    </lineage>
</organism>
<proteinExistence type="predicted"/>
<feature type="transmembrane region" description="Helical" evidence="1">
    <location>
        <begin position="90"/>
        <end position="112"/>
    </location>
</feature>
<reference evidence="2" key="2">
    <citation type="submission" date="2019-08" db="EMBL/GenBank/DDBJ databases">
        <authorList>
            <consortium name="NCBI Pathogen Detection Project"/>
        </authorList>
    </citation>
    <scope>NUCLEOTIDE SEQUENCE</scope>
    <source>
        <strain evidence="2">CO122</strain>
    </source>
</reference>
<dbReference type="EMBL" id="DAANJS010000027">
    <property type="protein sequence ID" value="HAD0181067.1"/>
    <property type="molecule type" value="Genomic_DNA"/>
</dbReference>
<dbReference type="AlphaFoldDB" id="A0A707WWI5"/>
<name>A0A707WWI5_SALTM</name>
<feature type="transmembrane region" description="Helical" evidence="1">
    <location>
        <begin position="30"/>
        <end position="51"/>
    </location>
</feature>
<gene>
    <name evidence="2" type="ORF">G0L88_18215</name>
</gene>